<evidence type="ECO:0000256" key="2">
    <source>
        <dbReference type="ARBA" id="ARBA00022630"/>
    </source>
</evidence>
<dbReference type="InterPro" id="IPR036188">
    <property type="entry name" value="FAD/NAD-bd_sf"/>
</dbReference>
<dbReference type="PROSITE" id="PS51318">
    <property type="entry name" value="TAT"/>
    <property type="match status" value="1"/>
</dbReference>
<comment type="cofactor">
    <cofactor evidence="1">
        <name>FAD</name>
        <dbReference type="ChEBI" id="CHEBI:57692"/>
    </cofactor>
</comment>
<dbReference type="NCBIfam" id="TIGR01409">
    <property type="entry name" value="TAT_signal_seq"/>
    <property type="match status" value="1"/>
</dbReference>
<dbReference type="InterPro" id="IPR006311">
    <property type="entry name" value="TAT_signal"/>
</dbReference>
<evidence type="ECO:0000259" key="6">
    <source>
        <dbReference type="Pfam" id="PF00890"/>
    </source>
</evidence>
<name>A0ABV1JEL6_9ACTN</name>
<dbReference type="InterPro" id="IPR027477">
    <property type="entry name" value="Succ_DH/fumarate_Rdtase_cat_sf"/>
</dbReference>
<keyword evidence="3" id="KW-0274">FAD</keyword>
<comment type="caution">
    <text evidence="7">The sequence shown here is derived from an EMBL/GenBank/DDBJ whole genome shotgun (WGS) entry which is preliminary data.</text>
</comment>
<evidence type="ECO:0000256" key="3">
    <source>
        <dbReference type="ARBA" id="ARBA00022827"/>
    </source>
</evidence>
<dbReference type="PANTHER" id="PTHR43400:SF10">
    <property type="entry name" value="3-OXOSTEROID 1-DEHYDROGENASE"/>
    <property type="match status" value="1"/>
</dbReference>
<evidence type="ECO:0000256" key="1">
    <source>
        <dbReference type="ARBA" id="ARBA00001974"/>
    </source>
</evidence>
<keyword evidence="5" id="KW-0732">Signal</keyword>
<dbReference type="Pfam" id="PF00890">
    <property type="entry name" value="FAD_binding_2"/>
    <property type="match status" value="1"/>
</dbReference>
<dbReference type="InterPro" id="IPR050315">
    <property type="entry name" value="FAD-oxidoreductase_2"/>
</dbReference>
<evidence type="ECO:0000256" key="5">
    <source>
        <dbReference type="SAM" id="SignalP"/>
    </source>
</evidence>
<proteinExistence type="predicted"/>
<dbReference type="RefSeq" id="WP_102373363.1">
    <property type="nucleotide sequence ID" value="NZ_JBBNOP010000009.1"/>
</dbReference>
<organism evidence="7 8">
    <name type="scientific">Raoultibacter massiliensis</name>
    <dbReference type="NCBI Taxonomy" id="1852371"/>
    <lineage>
        <taxon>Bacteria</taxon>
        <taxon>Bacillati</taxon>
        <taxon>Actinomycetota</taxon>
        <taxon>Coriobacteriia</taxon>
        <taxon>Eggerthellales</taxon>
        <taxon>Eggerthellaceae</taxon>
        <taxon>Raoultibacter</taxon>
    </lineage>
</organism>
<dbReference type="PANTHER" id="PTHR43400">
    <property type="entry name" value="FUMARATE REDUCTASE"/>
    <property type="match status" value="1"/>
</dbReference>
<reference evidence="7 8" key="1">
    <citation type="submission" date="2024-04" db="EMBL/GenBank/DDBJ databases">
        <title>Human intestinal bacterial collection.</title>
        <authorList>
            <person name="Pauvert C."/>
            <person name="Hitch T.C.A."/>
            <person name="Clavel T."/>
        </authorList>
    </citation>
    <scope>NUCLEOTIDE SEQUENCE [LARGE SCALE GENOMIC DNA]</scope>
    <source>
        <strain evidence="7 8">CLA-KB-H42</strain>
    </source>
</reference>
<dbReference type="SUPFAM" id="SSF56425">
    <property type="entry name" value="Succinate dehydrogenase/fumarate reductase flavoprotein, catalytic domain"/>
    <property type="match status" value="1"/>
</dbReference>
<dbReference type="PRINTS" id="PR00411">
    <property type="entry name" value="PNDRDTASEI"/>
</dbReference>
<dbReference type="EMBL" id="JBBNOP010000009">
    <property type="protein sequence ID" value="MEQ3363536.1"/>
    <property type="molecule type" value="Genomic_DNA"/>
</dbReference>
<keyword evidence="2" id="KW-0285">Flavoprotein</keyword>
<dbReference type="InterPro" id="IPR019546">
    <property type="entry name" value="TAT_signal_bac_arc"/>
</dbReference>
<dbReference type="Gene3D" id="3.50.50.60">
    <property type="entry name" value="FAD/NAD(P)-binding domain"/>
    <property type="match status" value="1"/>
</dbReference>
<accession>A0ABV1JEL6</accession>
<dbReference type="Proteomes" id="UP001487305">
    <property type="component" value="Unassembled WGS sequence"/>
</dbReference>
<feature type="signal peptide" evidence="5">
    <location>
        <begin position="1"/>
        <end position="35"/>
    </location>
</feature>
<dbReference type="SUPFAM" id="SSF51905">
    <property type="entry name" value="FAD/NAD(P)-binding domain"/>
    <property type="match status" value="1"/>
</dbReference>
<feature type="chain" id="PRO_5045807092" evidence="5">
    <location>
        <begin position="36"/>
        <end position="561"/>
    </location>
</feature>
<dbReference type="InterPro" id="IPR003953">
    <property type="entry name" value="FAD-dep_OxRdtase_2_FAD-bd"/>
</dbReference>
<protein>
    <submittedName>
        <fullName evidence="7">FAD-binding protein</fullName>
    </submittedName>
</protein>
<evidence type="ECO:0000313" key="8">
    <source>
        <dbReference type="Proteomes" id="UP001487305"/>
    </source>
</evidence>
<gene>
    <name evidence="7" type="ORF">AAA083_11190</name>
</gene>
<feature type="domain" description="FAD-dependent oxidoreductase 2 FAD-binding" evidence="6">
    <location>
        <begin position="94"/>
        <end position="535"/>
    </location>
</feature>
<keyword evidence="4" id="KW-0560">Oxidoreductase</keyword>
<sequence length="561" mass="60283">MNAEVSRRGFLKSAGLAGLAAASVGAFGSLPQAHADETTSAQAETAENPYIAALGENTQLLPVDKKIWDAERGPIGFEDREIPAEEISRTEECDLVVIGGGISGVVAAKKAAREGARVIVIEKMTKGRSAWESIGGYNSKAQQEIDNVPDPAEYAEIILRAAYNRVPAEVTWAFVNKSGETIDFVQEMLDEANSGIKIYSTKQDPYPYAIDMIQGEHKFELPEEYHWTSWMFGPPVMHALTEAVKADPNIDIRFLTSGVQLIQDESGRVTGVIAKDSESYYRIDGAKGVLLATGSYTANPEMMQAWVRPEDYATSGNADPSIGVTGDGHMMGLMAGAQMDPIPHTVMNFGVPMGFFTAWGCSFTVNPSGKRFMNESLPMNYTSNAINTETRAGGRCWCIFDQAMMDAHKADGSATDETIAAALENETLVEGETIADLAAALGMDSAILEQTVETWNSYFEGDSRVDSEFRRDLTTAVPMGDGPYYASPIRSMVYAVVSGLTINGNAQVLDKENKVIDGLYAAGNAAGSMFAGTYPRHLPATSVGRAATFGYIAAAHAVKGE</sequence>
<evidence type="ECO:0000313" key="7">
    <source>
        <dbReference type="EMBL" id="MEQ3363536.1"/>
    </source>
</evidence>
<dbReference type="Gene3D" id="3.90.700.10">
    <property type="entry name" value="Succinate dehydrogenase/fumarate reductase flavoprotein, catalytic domain"/>
    <property type="match status" value="1"/>
</dbReference>
<dbReference type="PRINTS" id="PR00368">
    <property type="entry name" value="FADPNR"/>
</dbReference>
<evidence type="ECO:0000256" key="4">
    <source>
        <dbReference type="ARBA" id="ARBA00023002"/>
    </source>
</evidence>
<keyword evidence="8" id="KW-1185">Reference proteome</keyword>